<keyword evidence="1" id="KW-1133">Transmembrane helix</keyword>
<protein>
    <recommendedName>
        <fullName evidence="2">Ig-like domain-containing protein</fullName>
    </recommendedName>
</protein>
<dbReference type="PROSITE" id="PS50835">
    <property type="entry name" value="IG_LIKE"/>
    <property type="match status" value="1"/>
</dbReference>
<keyword evidence="4" id="KW-1185">Reference proteome</keyword>
<feature type="transmembrane region" description="Helical" evidence="1">
    <location>
        <begin position="268"/>
        <end position="291"/>
    </location>
</feature>
<proteinExistence type="predicted"/>
<name>A0A8S3QKG5_MYTED</name>
<dbReference type="InterPro" id="IPR013783">
    <property type="entry name" value="Ig-like_fold"/>
</dbReference>
<organism evidence="3 4">
    <name type="scientific">Mytilus edulis</name>
    <name type="common">Blue mussel</name>
    <dbReference type="NCBI Taxonomy" id="6550"/>
    <lineage>
        <taxon>Eukaryota</taxon>
        <taxon>Metazoa</taxon>
        <taxon>Spiralia</taxon>
        <taxon>Lophotrochozoa</taxon>
        <taxon>Mollusca</taxon>
        <taxon>Bivalvia</taxon>
        <taxon>Autobranchia</taxon>
        <taxon>Pteriomorphia</taxon>
        <taxon>Mytilida</taxon>
        <taxon>Mytiloidea</taxon>
        <taxon>Mytilidae</taxon>
        <taxon>Mytilinae</taxon>
        <taxon>Mytilus</taxon>
    </lineage>
</organism>
<dbReference type="Proteomes" id="UP000683360">
    <property type="component" value="Unassembled WGS sequence"/>
</dbReference>
<dbReference type="InterPro" id="IPR007110">
    <property type="entry name" value="Ig-like_dom"/>
</dbReference>
<keyword evidence="1" id="KW-0472">Membrane</keyword>
<evidence type="ECO:0000259" key="2">
    <source>
        <dbReference type="PROSITE" id="PS50835"/>
    </source>
</evidence>
<evidence type="ECO:0000256" key="1">
    <source>
        <dbReference type="SAM" id="Phobius"/>
    </source>
</evidence>
<dbReference type="Gene3D" id="2.60.40.10">
    <property type="entry name" value="Immunoglobulins"/>
    <property type="match status" value="1"/>
</dbReference>
<gene>
    <name evidence="3" type="ORF">MEDL_12085</name>
</gene>
<sequence length="328" mass="37221">MYLVLVVSFPSSTVEDTGNIIIEQPLDLECTTSSANIRNERSRLTGEIEVKWKMKENMIVLGKPLNLECTTSSTNNRNVSRRWTGGAQNRLLCFNGVTTNPQKYKETEESSYKYTLQIKETTEDDLDCPYSCRFGFQADEKTLYVTKDNFVYIPNKNETEMKYVSKEGNYTLHLAFNKVFPEPVCKIQLKNTLHNLNKIKETKGRIFYHVSYQLESRDPLHACGSDLEINCTFGSESYVFPHQNNLSCTNTLSSDETKSSESNIGSTVVLVVILAAILITAIAVVYSIYYFSNKRRSSVNDKEYIRAKTNVSSKCIVDANKQSAIPFV</sequence>
<keyword evidence="1" id="KW-0812">Transmembrane</keyword>
<feature type="domain" description="Ig-like" evidence="2">
    <location>
        <begin position="62"/>
        <end position="144"/>
    </location>
</feature>
<reference evidence="3" key="1">
    <citation type="submission" date="2021-03" db="EMBL/GenBank/DDBJ databases">
        <authorList>
            <person name="Bekaert M."/>
        </authorList>
    </citation>
    <scope>NUCLEOTIDE SEQUENCE</scope>
</reference>
<accession>A0A8S3QKG5</accession>
<evidence type="ECO:0000313" key="4">
    <source>
        <dbReference type="Proteomes" id="UP000683360"/>
    </source>
</evidence>
<comment type="caution">
    <text evidence="3">The sequence shown here is derived from an EMBL/GenBank/DDBJ whole genome shotgun (WGS) entry which is preliminary data.</text>
</comment>
<dbReference type="EMBL" id="CAJPWZ010000643">
    <property type="protein sequence ID" value="CAG2197248.1"/>
    <property type="molecule type" value="Genomic_DNA"/>
</dbReference>
<evidence type="ECO:0000313" key="3">
    <source>
        <dbReference type="EMBL" id="CAG2197248.1"/>
    </source>
</evidence>
<dbReference type="AlphaFoldDB" id="A0A8S3QKG5"/>